<accession>A0AC61MXP0</accession>
<dbReference type="EMBL" id="CP068393">
    <property type="protein sequence ID" value="QUC67611.1"/>
    <property type="molecule type" value="Genomic_DNA"/>
</dbReference>
<proteinExistence type="predicted"/>
<protein>
    <submittedName>
        <fullName evidence="1">Uncharacterized protein</fullName>
    </submittedName>
</protein>
<evidence type="ECO:0000313" key="2">
    <source>
        <dbReference type="Proteomes" id="UP000682782"/>
    </source>
</evidence>
<keyword evidence="2" id="KW-1185">Reference proteome</keyword>
<sequence length="211" mass="24134">MKKLCLLLMTAVLCCTACMAGAEKEKTMPEAYEQVLDMVKKGMAGDPDTLENEDFNSVIYLENHYSNQKVGWALEDLDEDGEDELLIGRTAYDPETDVLWIFDIWTMAEGKAQLFERGWERNRMYLTAEGGKKCYGLYFEGANSAFESIFEHCLIRGLEKSEQETIICFTDIDTDTVTWTLNDAEIEEAEALKKIDEWRSIICPVEMTVLE</sequence>
<reference evidence="1" key="1">
    <citation type="submission" date="2021-01" db="EMBL/GenBank/DDBJ databases">
        <title>Complete genome sequence of Clostridiales bacterium R-7.</title>
        <authorList>
            <person name="Mahoney-Kurpe S.C."/>
            <person name="Palevich N."/>
            <person name="Koike S."/>
            <person name="Moon C.D."/>
            <person name="Attwood G.T."/>
        </authorList>
    </citation>
    <scope>NUCLEOTIDE SEQUENCE</scope>
    <source>
        <strain evidence="1">R-7</strain>
    </source>
</reference>
<name>A0AC61MXP0_9FIRM</name>
<dbReference type="Proteomes" id="UP000682782">
    <property type="component" value="Chromosome"/>
</dbReference>
<gene>
    <name evidence="1" type="ORF">JYE49_02610</name>
</gene>
<organism evidence="1 2">
    <name type="scientific">Aristaeella hokkaidonensis</name>
    <dbReference type="NCBI Taxonomy" id="3046382"/>
    <lineage>
        <taxon>Bacteria</taxon>
        <taxon>Bacillati</taxon>
        <taxon>Bacillota</taxon>
        <taxon>Clostridia</taxon>
        <taxon>Eubacteriales</taxon>
        <taxon>Aristaeellaceae</taxon>
        <taxon>Aristaeella</taxon>
    </lineage>
</organism>
<evidence type="ECO:0000313" key="1">
    <source>
        <dbReference type="EMBL" id="QUC67611.1"/>
    </source>
</evidence>